<feature type="compositionally biased region" description="Polar residues" evidence="1">
    <location>
        <begin position="1"/>
        <end position="10"/>
    </location>
</feature>
<feature type="compositionally biased region" description="Polar residues" evidence="1">
    <location>
        <begin position="49"/>
        <end position="67"/>
    </location>
</feature>
<dbReference type="Proteomes" id="UP000701801">
    <property type="component" value="Unassembled WGS sequence"/>
</dbReference>
<protein>
    <submittedName>
        <fullName evidence="2">Uncharacterized protein</fullName>
    </submittedName>
</protein>
<keyword evidence="3" id="KW-1185">Reference proteome</keyword>
<evidence type="ECO:0000313" key="2">
    <source>
        <dbReference type="EMBL" id="CAG8970668.1"/>
    </source>
</evidence>
<organism evidence="2 3">
    <name type="scientific">Hymenoscyphus albidus</name>
    <dbReference type="NCBI Taxonomy" id="595503"/>
    <lineage>
        <taxon>Eukaryota</taxon>
        <taxon>Fungi</taxon>
        <taxon>Dikarya</taxon>
        <taxon>Ascomycota</taxon>
        <taxon>Pezizomycotina</taxon>
        <taxon>Leotiomycetes</taxon>
        <taxon>Helotiales</taxon>
        <taxon>Helotiaceae</taxon>
        <taxon>Hymenoscyphus</taxon>
    </lineage>
</organism>
<accession>A0A9N9LBC9</accession>
<name>A0A9N9LBC9_9HELO</name>
<proteinExistence type="predicted"/>
<feature type="compositionally biased region" description="Low complexity" evidence="1">
    <location>
        <begin position="38"/>
        <end position="48"/>
    </location>
</feature>
<evidence type="ECO:0000313" key="3">
    <source>
        <dbReference type="Proteomes" id="UP000701801"/>
    </source>
</evidence>
<feature type="region of interest" description="Disordered" evidence="1">
    <location>
        <begin position="1"/>
        <end position="73"/>
    </location>
</feature>
<dbReference type="AlphaFoldDB" id="A0A9N9LBC9"/>
<evidence type="ECO:0000256" key="1">
    <source>
        <dbReference type="SAM" id="MobiDB-lite"/>
    </source>
</evidence>
<gene>
    <name evidence="2" type="ORF">HYALB_00003423</name>
</gene>
<dbReference type="EMBL" id="CAJVRM010000001">
    <property type="protein sequence ID" value="CAG8970668.1"/>
    <property type="molecule type" value="Genomic_DNA"/>
</dbReference>
<sequence>MIDTFSQNQEVHIAKTKPRTRTQSTHTSKINKRGRLASSSYPNYYPSPTNVSWSSLGDGNGANSLFRTTEGGRLGEKVEVISESFSQDEQHRDP</sequence>
<reference evidence="2" key="1">
    <citation type="submission" date="2021-07" db="EMBL/GenBank/DDBJ databases">
        <authorList>
            <person name="Durling M."/>
        </authorList>
    </citation>
    <scope>NUCLEOTIDE SEQUENCE</scope>
</reference>
<comment type="caution">
    <text evidence="2">The sequence shown here is derived from an EMBL/GenBank/DDBJ whole genome shotgun (WGS) entry which is preliminary data.</text>
</comment>